<proteinExistence type="predicted"/>
<name>A0A7I7P1L9_9MYCO</name>
<protein>
    <submittedName>
        <fullName evidence="2">Uncharacterized protein</fullName>
    </submittedName>
</protein>
<reference evidence="2 3" key="1">
    <citation type="journal article" date="2019" name="Emerg. Microbes Infect.">
        <title>Comprehensive subspecies identification of 175 nontuberculous mycobacteria species based on 7547 genomic profiles.</title>
        <authorList>
            <person name="Matsumoto Y."/>
            <person name="Kinjo T."/>
            <person name="Motooka D."/>
            <person name="Nabeya D."/>
            <person name="Jung N."/>
            <person name="Uechi K."/>
            <person name="Horii T."/>
            <person name="Iida T."/>
            <person name="Fujita J."/>
            <person name="Nakamura S."/>
        </authorList>
    </citation>
    <scope>NUCLEOTIDE SEQUENCE [LARGE SCALE GENOMIC DNA]</scope>
    <source>
        <strain evidence="2 3">JCM 16018</strain>
    </source>
</reference>
<accession>A0A7I7P1L9</accession>
<evidence type="ECO:0000256" key="1">
    <source>
        <dbReference type="SAM" id="Phobius"/>
    </source>
</evidence>
<sequence>MRVTVHVLHARLMHVPMAVLGAVGVGVGVFVLDVLVLVRGVRVRVGDAAMLVFVRVGRVVGVLLGHRCRLLTSNALCCVPFHLVPVRPGLDPPTACSPPSLRW</sequence>
<dbReference type="EMBL" id="AP022582">
    <property type="protein sequence ID" value="BBY02773.1"/>
    <property type="molecule type" value="Genomic_DNA"/>
</dbReference>
<evidence type="ECO:0000313" key="2">
    <source>
        <dbReference type="EMBL" id="BBY02773.1"/>
    </source>
</evidence>
<evidence type="ECO:0000313" key="3">
    <source>
        <dbReference type="Proteomes" id="UP000466632"/>
    </source>
</evidence>
<dbReference type="AlphaFoldDB" id="A0A7I7P1L9"/>
<keyword evidence="3" id="KW-1185">Reference proteome</keyword>
<organism evidence="2 3">
    <name type="scientific">Mycobacterium seoulense</name>
    <dbReference type="NCBI Taxonomy" id="386911"/>
    <lineage>
        <taxon>Bacteria</taxon>
        <taxon>Bacillati</taxon>
        <taxon>Actinomycetota</taxon>
        <taxon>Actinomycetes</taxon>
        <taxon>Mycobacteriales</taxon>
        <taxon>Mycobacteriaceae</taxon>
        <taxon>Mycobacterium</taxon>
    </lineage>
</organism>
<gene>
    <name evidence="2" type="ORF">MSEO_32720</name>
</gene>
<dbReference type="Proteomes" id="UP000466632">
    <property type="component" value="Chromosome"/>
</dbReference>
<keyword evidence="1" id="KW-0472">Membrane</keyword>
<feature type="transmembrane region" description="Helical" evidence="1">
    <location>
        <begin position="12"/>
        <end position="36"/>
    </location>
</feature>
<keyword evidence="1" id="KW-1133">Transmembrane helix</keyword>
<dbReference type="KEGG" id="mseo:MSEO_32720"/>
<keyword evidence="1" id="KW-0812">Transmembrane</keyword>